<feature type="transmembrane region" description="Helical" evidence="5">
    <location>
        <begin position="98"/>
        <end position="117"/>
    </location>
</feature>
<name>A0A371YZF2_9PROT</name>
<dbReference type="Pfam" id="PF07690">
    <property type="entry name" value="MFS_1"/>
    <property type="match status" value="1"/>
</dbReference>
<organism evidence="7 8">
    <name type="scientific">Komagataeibacter melaceti</name>
    <dbReference type="NCBI Taxonomy" id="2766577"/>
    <lineage>
        <taxon>Bacteria</taxon>
        <taxon>Pseudomonadati</taxon>
        <taxon>Pseudomonadota</taxon>
        <taxon>Alphaproteobacteria</taxon>
        <taxon>Acetobacterales</taxon>
        <taxon>Acetobacteraceae</taxon>
        <taxon>Komagataeibacter</taxon>
    </lineage>
</organism>
<feature type="transmembrane region" description="Helical" evidence="5">
    <location>
        <begin position="28"/>
        <end position="47"/>
    </location>
</feature>
<dbReference type="SUPFAM" id="SSF103473">
    <property type="entry name" value="MFS general substrate transporter"/>
    <property type="match status" value="1"/>
</dbReference>
<keyword evidence="3 5" id="KW-1133">Transmembrane helix</keyword>
<reference evidence="7 8" key="1">
    <citation type="submission" date="2018-08" db="EMBL/GenBank/DDBJ databases">
        <title>Komagataeibacter sp. AV 382.</title>
        <authorList>
            <person name="Skraban J."/>
            <person name="Trcek J."/>
        </authorList>
    </citation>
    <scope>NUCLEOTIDE SEQUENCE [LARGE SCALE GENOMIC DNA]</scope>
    <source>
        <strain evidence="7 8">AV 382</strain>
    </source>
</reference>
<dbReference type="InterPro" id="IPR036259">
    <property type="entry name" value="MFS_trans_sf"/>
</dbReference>
<feature type="transmembrane region" description="Helical" evidence="5">
    <location>
        <begin position="214"/>
        <end position="235"/>
    </location>
</feature>
<keyword evidence="8" id="KW-1185">Reference proteome</keyword>
<protein>
    <submittedName>
        <fullName evidence="7">MFS transporter</fullName>
    </submittedName>
</protein>
<feature type="transmembrane region" description="Helical" evidence="5">
    <location>
        <begin position="342"/>
        <end position="360"/>
    </location>
</feature>
<evidence type="ECO:0000256" key="5">
    <source>
        <dbReference type="SAM" id="Phobius"/>
    </source>
</evidence>
<dbReference type="PANTHER" id="PTHR23501:SF154">
    <property type="entry name" value="MULTIDRUG-EFFLUX TRANSPORTER RV1634-RELATED"/>
    <property type="match status" value="1"/>
</dbReference>
<dbReference type="Proteomes" id="UP000262371">
    <property type="component" value="Unassembled WGS sequence"/>
</dbReference>
<dbReference type="AlphaFoldDB" id="A0A371YZF2"/>
<evidence type="ECO:0000256" key="2">
    <source>
        <dbReference type="ARBA" id="ARBA00022692"/>
    </source>
</evidence>
<feature type="transmembrane region" description="Helical" evidence="5">
    <location>
        <begin position="153"/>
        <end position="174"/>
    </location>
</feature>
<dbReference type="PROSITE" id="PS50850">
    <property type="entry name" value="MFS"/>
    <property type="match status" value="1"/>
</dbReference>
<feature type="transmembrane region" description="Helical" evidence="5">
    <location>
        <begin position="67"/>
        <end position="86"/>
    </location>
</feature>
<comment type="caution">
    <text evidence="7">The sequence shown here is derived from an EMBL/GenBank/DDBJ whole genome shotgun (WGS) entry which is preliminary data.</text>
</comment>
<dbReference type="GO" id="GO:0005886">
    <property type="term" value="C:plasma membrane"/>
    <property type="evidence" value="ECO:0007669"/>
    <property type="project" value="TreeGrafter"/>
</dbReference>
<feature type="transmembrane region" description="Helical" evidence="5">
    <location>
        <begin position="312"/>
        <end position="330"/>
    </location>
</feature>
<keyword evidence="2 5" id="KW-0812">Transmembrane</keyword>
<keyword evidence="4 5" id="KW-0472">Membrane</keyword>
<gene>
    <name evidence="7" type="ORF">DY926_10200</name>
</gene>
<comment type="subcellular location">
    <subcellularLocation>
        <location evidence="1">Membrane</location>
        <topology evidence="1">Multi-pass membrane protein</topology>
    </subcellularLocation>
</comment>
<accession>A0A371YZF2</accession>
<feature type="transmembrane region" description="Helical" evidence="5">
    <location>
        <begin position="372"/>
        <end position="395"/>
    </location>
</feature>
<evidence type="ECO:0000259" key="6">
    <source>
        <dbReference type="PROSITE" id="PS50850"/>
    </source>
</evidence>
<dbReference type="InterPro" id="IPR020846">
    <property type="entry name" value="MFS_dom"/>
</dbReference>
<dbReference type="Gene3D" id="1.20.1250.20">
    <property type="entry name" value="MFS general substrate transporter like domains"/>
    <property type="match status" value="1"/>
</dbReference>
<evidence type="ECO:0000313" key="8">
    <source>
        <dbReference type="Proteomes" id="UP000262371"/>
    </source>
</evidence>
<dbReference type="EMBL" id="QUWV01000084">
    <property type="protein sequence ID" value="RFD19616.1"/>
    <property type="molecule type" value="Genomic_DNA"/>
</dbReference>
<feature type="transmembrane region" description="Helical" evidence="5">
    <location>
        <begin position="180"/>
        <end position="202"/>
    </location>
</feature>
<feature type="transmembrane region" description="Helical" evidence="5">
    <location>
        <begin position="241"/>
        <end position="257"/>
    </location>
</feature>
<dbReference type="PANTHER" id="PTHR23501">
    <property type="entry name" value="MAJOR FACILITATOR SUPERFAMILY"/>
    <property type="match status" value="1"/>
</dbReference>
<feature type="transmembrane region" description="Helical" evidence="5">
    <location>
        <begin position="416"/>
        <end position="437"/>
    </location>
</feature>
<sequence>MNATPDTNSASTPTWRLLFSGPNGAKSCVLAAGVALHAINLYMILTLLPSAVNDIGGLRYYAWNETLFIVASIIGSSVSIHVLGAMGPRRAYAMASGVFALGALLCAVAPTMGAMLWGRSFQGLGAGMLVSLAYTVIRLVFAEPLWTRAMGMLSSMWGIATLIGPAMGGVFAEMGAWRMAFWILCAGSLVFALFAVRVLPAIPARSGMPASAVAWRQLMALVVSVLVLSVTSAALHFQQNLVGLAIALGLFAWFAHCEHNRDTRLLPRGTLGLRSTLLPFYCLLGGLALSVEVIEIFAPLFLQVLHHQRPVVAGYLSALMAAEWSTGSFTSAGATPHKARRALAMAPVLGLGAILFLAWWMPRPADGSLMDIIPIGVAFAAVGTGVGMAWPHLLGGILRLTPPAEQGLASASLTTVQLYTTAVASAVAGTIANAAGLAQPGGVGGAEHAAFWVFALFAVIPALCILVSRRVVALHRTLGND</sequence>
<evidence type="ECO:0000256" key="1">
    <source>
        <dbReference type="ARBA" id="ARBA00004141"/>
    </source>
</evidence>
<feature type="transmembrane region" description="Helical" evidence="5">
    <location>
        <begin position="278"/>
        <end position="300"/>
    </location>
</feature>
<evidence type="ECO:0000313" key="7">
    <source>
        <dbReference type="EMBL" id="RFD19616.1"/>
    </source>
</evidence>
<feature type="transmembrane region" description="Helical" evidence="5">
    <location>
        <begin position="449"/>
        <end position="468"/>
    </location>
</feature>
<proteinExistence type="predicted"/>
<dbReference type="InterPro" id="IPR001958">
    <property type="entry name" value="Tet-R_TetA/multi-R_MdtG-like"/>
</dbReference>
<dbReference type="OrthoDB" id="9807274at2"/>
<evidence type="ECO:0000256" key="4">
    <source>
        <dbReference type="ARBA" id="ARBA00023136"/>
    </source>
</evidence>
<dbReference type="RefSeq" id="WP_116703267.1">
    <property type="nucleotide sequence ID" value="NZ_QUWV01000084.1"/>
</dbReference>
<evidence type="ECO:0000256" key="3">
    <source>
        <dbReference type="ARBA" id="ARBA00022989"/>
    </source>
</evidence>
<feature type="transmembrane region" description="Helical" evidence="5">
    <location>
        <begin position="123"/>
        <end position="141"/>
    </location>
</feature>
<feature type="domain" description="Major facilitator superfamily (MFS) profile" evidence="6">
    <location>
        <begin position="26"/>
        <end position="473"/>
    </location>
</feature>
<dbReference type="PRINTS" id="PR01035">
    <property type="entry name" value="TCRTETA"/>
</dbReference>
<dbReference type="InterPro" id="IPR011701">
    <property type="entry name" value="MFS"/>
</dbReference>
<dbReference type="GO" id="GO:0022857">
    <property type="term" value="F:transmembrane transporter activity"/>
    <property type="evidence" value="ECO:0007669"/>
    <property type="project" value="InterPro"/>
</dbReference>